<protein>
    <recommendedName>
        <fullName evidence="5">Pesticidal crystal protein Cry22Aa Ig-like domain-containing protein</fullName>
    </recommendedName>
</protein>
<evidence type="ECO:0008006" key="5">
    <source>
        <dbReference type="Google" id="ProtNLM"/>
    </source>
</evidence>
<dbReference type="InParanoid" id="D8U1C7"/>
<proteinExistence type="predicted"/>
<organism evidence="4">
    <name type="scientific">Volvox carteri f. nagariensis</name>
    <dbReference type="NCBI Taxonomy" id="3068"/>
    <lineage>
        <taxon>Eukaryota</taxon>
        <taxon>Viridiplantae</taxon>
        <taxon>Chlorophyta</taxon>
        <taxon>core chlorophytes</taxon>
        <taxon>Chlorophyceae</taxon>
        <taxon>CS clade</taxon>
        <taxon>Chlamydomonadales</taxon>
        <taxon>Volvocaceae</taxon>
        <taxon>Volvox</taxon>
    </lineage>
</organism>
<reference evidence="3 4" key="1">
    <citation type="journal article" date="2010" name="Science">
        <title>Genomic analysis of organismal complexity in the multicellular green alga Volvox carteri.</title>
        <authorList>
            <person name="Prochnik S.E."/>
            <person name="Umen J."/>
            <person name="Nedelcu A.M."/>
            <person name="Hallmann A."/>
            <person name="Miller S.M."/>
            <person name="Nishii I."/>
            <person name="Ferris P."/>
            <person name="Kuo A."/>
            <person name="Mitros T."/>
            <person name="Fritz-Laylin L.K."/>
            <person name="Hellsten U."/>
            <person name="Chapman J."/>
            <person name="Simakov O."/>
            <person name="Rensing S.A."/>
            <person name="Terry A."/>
            <person name="Pangilinan J."/>
            <person name="Kapitonov V."/>
            <person name="Jurka J."/>
            <person name="Salamov A."/>
            <person name="Shapiro H."/>
            <person name="Schmutz J."/>
            <person name="Grimwood J."/>
            <person name="Lindquist E."/>
            <person name="Lucas S."/>
            <person name="Grigoriev I.V."/>
            <person name="Schmitt R."/>
            <person name="Kirk D."/>
            <person name="Rokhsar D.S."/>
        </authorList>
    </citation>
    <scope>NUCLEOTIDE SEQUENCE [LARGE SCALE GENOMIC DNA]</scope>
    <source>
        <strain evidence="4">f. Nagariensis / Eve</strain>
    </source>
</reference>
<dbReference type="Gene3D" id="2.60.40.10">
    <property type="entry name" value="Immunoglobulins"/>
    <property type="match status" value="1"/>
</dbReference>
<evidence type="ECO:0000313" key="3">
    <source>
        <dbReference type="EMBL" id="EFJ46533.1"/>
    </source>
</evidence>
<dbReference type="GeneID" id="9628720"/>
<evidence type="ECO:0000256" key="1">
    <source>
        <dbReference type="SAM" id="MobiDB-lite"/>
    </source>
</evidence>
<dbReference type="AlphaFoldDB" id="D8U1C7"/>
<keyword evidence="2" id="KW-0472">Membrane</keyword>
<dbReference type="KEGG" id="vcn:VOLCADRAFT_93103"/>
<dbReference type="RefSeq" id="XP_002952390.1">
    <property type="nucleotide sequence ID" value="XM_002952344.1"/>
</dbReference>
<dbReference type="OrthoDB" id="542249at2759"/>
<name>D8U1C7_VOLCA</name>
<dbReference type="Proteomes" id="UP000001058">
    <property type="component" value="Unassembled WGS sequence"/>
</dbReference>
<accession>D8U1C7</accession>
<evidence type="ECO:0000256" key="2">
    <source>
        <dbReference type="SAM" id="Phobius"/>
    </source>
</evidence>
<feature type="transmembrane region" description="Helical" evidence="2">
    <location>
        <begin position="111"/>
        <end position="133"/>
    </location>
</feature>
<keyword evidence="2" id="KW-0812">Transmembrane</keyword>
<dbReference type="InterPro" id="IPR013783">
    <property type="entry name" value="Ig-like_fold"/>
</dbReference>
<evidence type="ECO:0000313" key="4">
    <source>
        <dbReference type="Proteomes" id="UP000001058"/>
    </source>
</evidence>
<gene>
    <name evidence="3" type="ORF">VOLCADRAFT_93103</name>
</gene>
<sequence length="1188" mass="125484">MAKPNPLATCTFAPPTAWSQQPPPAGIVLGATWNPWVSFTAYLPALQPAIYMGEAAELLQDFRSVLMKNAGVPSIDYVRASYNADDVATETASGSSGVTTMRRLNRRRGRSLMQSSALTSFPVPVTIYVLVWFPTNWMFLLGPTPGQTSLDWLVFRLLQLPSLVLQHQDYPQLNISGVQVTDVRCSVATPSLRLRPNVGGGTQVESSIPNLGNDVLGWEGLAAQAPELLLLQNMSVGAGVGITINIAAVAAANTNPPSISLQGAAYLETPFSPKETFIEPPVAVYDIIDANSLPINRSYMICRLPPGGAAALAVDMTAGVVDLIHSGVNCSGGAAALYIDMTRPNQPGEVYVIKYSAWNSRGIPASPRFRLVVITDACGQKGEYFCFKLGRCSIGGIMGVAGHQQLCSPHRRLNGVFGFGPAGVSDGAGVGGGWWRFSAMGYLQDLTRNRLDEHLALCVWMFTQDPADLTRTALSRPMVPFVDLQRPTTKTEFGNHTHLVDRQINTQIACGIGALACRCVNLLDLVFGTISLGMDLDNSRAHSSISGSSRGGSTPTTSNTLVFNLDKIAIDSADKNGIRLPVPKDTQAPRLLLMGLGKPYISTAGEPVILDEVPYGSAWTDPGATAFDIDEFGATINLTNAIQVYGITAVDTFAATPPPALHSYVIRYSVTDSSGVAAVGWRLIKIICTPPETFCVDDEGEGQCTVSGVCGFGRYSSAFNSAAGDPTANGGGSASSGSAEGSSKRSNATSQWGVEADGWEPMNDPSAPRIALRGPRLVEIPQFGSFDRCMKDMPASLPCDAGARVLDPLEGDLASRLRVCGQPFTPSSTAATAYTTVPVLLACNISSSIPGVYTITYDVSNSGGRTAATMRTLVVRAACLPGEQLCSDNVTCSVDQVCLSELGSIGKLGRPQAAGVVSQQETPPNQAPTIELRVSEAASMLVHVMRGARYDYCNGSVPTFDKPCEPGARATDPDGAVSRNEATSSSVLVALDLTGAVIACPPAACLSAEGCTTRELESYTLRLRGLAGCGINTLAPVGTIFPVDFWVWDNARANATVRRYVTISDPCATSTVTSVMGTTGNISGSPPLPTTYCEDPQGGHATSSSSTHWGRGAFVLVGADSGLTAALRNSWPRVRLTSGSRLIYASGETLMNHCQSARALSMPVTVEVVYRPTACAFRSHSRHVANTC</sequence>
<feature type="region of interest" description="Disordered" evidence="1">
    <location>
        <begin position="726"/>
        <end position="768"/>
    </location>
</feature>
<dbReference type="EMBL" id="GL378350">
    <property type="protein sequence ID" value="EFJ46533.1"/>
    <property type="molecule type" value="Genomic_DNA"/>
</dbReference>
<keyword evidence="2" id="KW-1133">Transmembrane helix</keyword>
<keyword evidence="4" id="KW-1185">Reference proteome</keyword>